<accession>A0ABS9U0I1</accession>
<evidence type="ECO:0000313" key="2">
    <source>
        <dbReference type="EMBL" id="MCH6470208.1"/>
    </source>
</evidence>
<gene>
    <name evidence="2" type="ORF">L0M17_09505</name>
</gene>
<sequence>MDLAAEASELYALLPGEFTATRNERAKAAKAEGNALLAKQIGRLPKPSTAAWAVNMLARRRADEIGNVLDLGEELRRAQDELDPASMRELGQQRHRLLSAVVREGRSVAEELGVGISDAAASEMEQTLRAAMADPDAAAAVRSGQLVRTLSSNGIEPVDLAGAVAVPGALPEGDGRRSGAAEKPAKGGAKDAAKEAAEGAAKGATKEAEKSDRESERRGEEAERRRAEEARERERQEAQTELEEAERGAEQAAAELAEAERSVSETAARREGISKELDDLREQVAELEVQLEAVEREAGFAERARRLASRLAEQERRALDRARERLDRLS</sequence>
<feature type="region of interest" description="Disordered" evidence="1">
    <location>
        <begin position="169"/>
        <end position="276"/>
    </location>
</feature>
<evidence type="ECO:0008006" key="4">
    <source>
        <dbReference type="Google" id="ProtNLM"/>
    </source>
</evidence>
<reference evidence="2 3" key="1">
    <citation type="submission" date="2022-03" db="EMBL/GenBank/DDBJ databases">
        <title>Sinomonas sp. isolated from a soil.</title>
        <authorList>
            <person name="Han J."/>
            <person name="Kim D.-U."/>
        </authorList>
    </citation>
    <scope>NUCLEOTIDE SEQUENCE [LARGE SCALE GENOMIC DNA]</scope>
    <source>
        <strain evidence="2 3">5-5</strain>
    </source>
</reference>
<organism evidence="2 3">
    <name type="scientific">Sinomonas terrae</name>
    <dbReference type="NCBI Taxonomy" id="2908838"/>
    <lineage>
        <taxon>Bacteria</taxon>
        <taxon>Bacillati</taxon>
        <taxon>Actinomycetota</taxon>
        <taxon>Actinomycetes</taxon>
        <taxon>Micrococcales</taxon>
        <taxon>Micrococcaceae</taxon>
        <taxon>Sinomonas</taxon>
    </lineage>
</organism>
<dbReference type="EMBL" id="JAKZBV010000001">
    <property type="protein sequence ID" value="MCH6470208.1"/>
    <property type="molecule type" value="Genomic_DNA"/>
</dbReference>
<feature type="compositionally biased region" description="Basic and acidic residues" evidence="1">
    <location>
        <begin position="204"/>
        <end position="238"/>
    </location>
</feature>
<evidence type="ECO:0000313" key="3">
    <source>
        <dbReference type="Proteomes" id="UP001202922"/>
    </source>
</evidence>
<comment type="caution">
    <text evidence="2">The sequence shown here is derived from an EMBL/GenBank/DDBJ whole genome shotgun (WGS) entry which is preliminary data.</text>
</comment>
<proteinExistence type="predicted"/>
<feature type="compositionally biased region" description="Basic and acidic residues" evidence="1">
    <location>
        <begin position="258"/>
        <end position="276"/>
    </location>
</feature>
<dbReference type="Proteomes" id="UP001202922">
    <property type="component" value="Unassembled WGS sequence"/>
</dbReference>
<name>A0ABS9U0I1_9MICC</name>
<keyword evidence="3" id="KW-1185">Reference proteome</keyword>
<feature type="compositionally biased region" description="Basic and acidic residues" evidence="1">
    <location>
        <begin position="173"/>
        <end position="197"/>
    </location>
</feature>
<protein>
    <recommendedName>
        <fullName evidence="4">Transposase</fullName>
    </recommendedName>
</protein>
<evidence type="ECO:0000256" key="1">
    <source>
        <dbReference type="SAM" id="MobiDB-lite"/>
    </source>
</evidence>
<dbReference type="RefSeq" id="WP_241053729.1">
    <property type="nucleotide sequence ID" value="NZ_JAKZBV010000001.1"/>
</dbReference>